<accession>A0AA86VND9</accession>
<evidence type="ECO:0000313" key="3">
    <source>
        <dbReference type="Proteomes" id="UP001189624"/>
    </source>
</evidence>
<sequence length="128" mass="14203">MIKKTGYFNQYGGALRRGGSVAIGWVVPHKAPPSGHKRPLPTHMRRAVLVFPDQDHSHTCSVRDRPTQLCINRKAGQHSRPKGVVTSNMSPLIPDMLWCPEVGRSRSSSYRHGATTTSETNLSTLQFI</sequence>
<evidence type="ECO:0000256" key="1">
    <source>
        <dbReference type="SAM" id="MobiDB-lite"/>
    </source>
</evidence>
<dbReference type="EMBL" id="OY731406">
    <property type="protein sequence ID" value="CAJ1974932.1"/>
    <property type="molecule type" value="Genomic_DNA"/>
</dbReference>
<feature type="region of interest" description="Disordered" evidence="1">
    <location>
        <begin position="109"/>
        <end position="128"/>
    </location>
</feature>
<evidence type="ECO:0000313" key="2">
    <source>
        <dbReference type="EMBL" id="CAJ1974932.1"/>
    </source>
</evidence>
<organism evidence="2 3">
    <name type="scientific">Sphenostylis stenocarpa</name>
    <dbReference type="NCBI Taxonomy" id="92480"/>
    <lineage>
        <taxon>Eukaryota</taxon>
        <taxon>Viridiplantae</taxon>
        <taxon>Streptophyta</taxon>
        <taxon>Embryophyta</taxon>
        <taxon>Tracheophyta</taxon>
        <taxon>Spermatophyta</taxon>
        <taxon>Magnoliopsida</taxon>
        <taxon>eudicotyledons</taxon>
        <taxon>Gunneridae</taxon>
        <taxon>Pentapetalae</taxon>
        <taxon>rosids</taxon>
        <taxon>fabids</taxon>
        <taxon>Fabales</taxon>
        <taxon>Fabaceae</taxon>
        <taxon>Papilionoideae</taxon>
        <taxon>50 kb inversion clade</taxon>
        <taxon>NPAAA clade</taxon>
        <taxon>indigoferoid/millettioid clade</taxon>
        <taxon>Phaseoleae</taxon>
        <taxon>Sphenostylis</taxon>
    </lineage>
</organism>
<dbReference type="Proteomes" id="UP001189624">
    <property type="component" value="Chromosome 9"/>
</dbReference>
<dbReference type="AlphaFoldDB" id="A0AA86VND9"/>
<dbReference type="Gramene" id="rna-AYBTSS11_LOCUS27020">
    <property type="protein sequence ID" value="CAJ1974932.1"/>
    <property type="gene ID" value="gene-AYBTSS11_LOCUS27020"/>
</dbReference>
<proteinExistence type="predicted"/>
<reference evidence="2" key="1">
    <citation type="submission" date="2023-10" db="EMBL/GenBank/DDBJ databases">
        <authorList>
            <person name="Domelevo Entfellner J.-B."/>
        </authorList>
    </citation>
    <scope>NUCLEOTIDE SEQUENCE</scope>
</reference>
<gene>
    <name evidence="2" type="ORF">AYBTSS11_LOCUS27020</name>
</gene>
<keyword evidence="3" id="KW-1185">Reference proteome</keyword>
<protein>
    <submittedName>
        <fullName evidence="2">Uncharacterized protein</fullName>
    </submittedName>
</protein>
<name>A0AA86VND9_9FABA</name>